<dbReference type="STRING" id="1391654.AKJ09_02534"/>
<evidence type="ECO:0000256" key="1">
    <source>
        <dbReference type="SAM" id="MobiDB-lite"/>
    </source>
</evidence>
<feature type="signal peptide" evidence="2">
    <location>
        <begin position="1"/>
        <end position="24"/>
    </location>
</feature>
<dbReference type="PROSITE" id="PS51257">
    <property type="entry name" value="PROKAR_LIPOPROTEIN"/>
    <property type="match status" value="1"/>
</dbReference>
<keyword evidence="4" id="KW-1185">Reference proteome</keyword>
<feature type="chain" id="PRO_5005466084" description="BNR repeat domain protein" evidence="2">
    <location>
        <begin position="25"/>
        <end position="464"/>
    </location>
</feature>
<dbReference type="GO" id="GO:0005085">
    <property type="term" value="F:guanyl-nucleotide exchange factor activity"/>
    <property type="evidence" value="ECO:0007669"/>
    <property type="project" value="TreeGrafter"/>
</dbReference>
<evidence type="ECO:0000313" key="3">
    <source>
        <dbReference type="EMBL" id="AKU95870.1"/>
    </source>
</evidence>
<dbReference type="InterPro" id="IPR009091">
    <property type="entry name" value="RCC1/BLIP-II"/>
</dbReference>
<sequence>MMKRIQRWTMFGAMTGLVGASAVACDAVTERLPFVAPALSDGSALAEASLPPEGGPIVDAGARPIDASDVTVTCATTPCALELTAGERHFCARMSDGTARCWGDATRGAIGQTARDLDAGDASARDAATPDPDFALEPLLGISDAKEIRAGGWTTCVLDGAGKVLCWGVNDWGQLGLSAGPTRTDYDAHPTPTPVDLSGVAERLEVARFNGCAFVGGHVECWGGNQYRQLSRDTTVAVAGPAPTHLDASKVERVVFAETAGFALTSDARLLSWGAISAIAGRASSVSADPYPELATSLSGVTDFAVWTRWPASIVYGQACAVANGKFYCWGDNSQSTLCTGIPDTEPNPVELSIPDESIPSQVAASQFLTCIRSTNGKVHCCGEGNRGQMGTEPPDGSMRTKQDVLVHVPLDGVAAQVATSASTACILLTDGSVECWGSNAFGELGQGTKDDVSHPKPTKVKFR</sequence>
<protein>
    <recommendedName>
        <fullName evidence="5">BNR repeat domain protein</fullName>
    </recommendedName>
</protein>
<dbReference type="InterPro" id="IPR000408">
    <property type="entry name" value="Reg_chr_condens"/>
</dbReference>
<dbReference type="SUPFAM" id="SSF50985">
    <property type="entry name" value="RCC1/BLIP-II"/>
    <property type="match status" value="1"/>
</dbReference>
<name>A0A0K1PQQ2_9BACT</name>
<dbReference type="AlphaFoldDB" id="A0A0K1PQQ2"/>
<evidence type="ECO:0000313" key="4">
    <source>
        <dbReference type="Proteomes" id="UP000064967"/>
    </source>
</evidence>
<evidence type="ECO:0000256" key="2">
    <source>
        <dbReference type="SAM" id="SignalP"/>
    </source>
</evidence>
<dbReference type="Pfam" id="PF00415">
    <property type="entry name" value="RCC1"/>
    <property type="match status" value="1"/>
</dbReference>
<dbReference type="PANTHER" id="PTHR45982:SF1">
    <property type="entry name" value="REGULATOR OF CHROMOSOME CONDENSATION"/>
    <property type="match status" value="1"/>
</dbReference>
<proteinExistence type="predicted"/>
<dbReference type="InterPro" id="IPR051553">
    <property type="entry name" value="Ran_GTPase-activating"/>
</dbReference>
<dbReference type="GO" id="GO:0005737">
    <property type="term" value="C:cytoplasm"/>
    <property type="evidence" value="ECO:0007669"/>
    <property type="project" value="TreeGrafter"/>
</dbReference>
<gene>
    <name evidence="3" type="ORF">AKJ09_02534</name>
</gene>
<organism evidence="3 4">
    <name type="scientific">Labilithrix luteola</name>
    <dbReference type="NCBI Taxonomy" id="1391654"/>
    <lineage>
        <taxon>Bacteria</taxon>
        <taxon>Pseudomonadati</taxon>
        <taxon>Myxococcota</taxon>
        <taxon>Polyangia</taxon>
        <taxon>Polyangiales</taxon>
        <taxon>Labilitrichaceae</taxon>
        <taxon>Labilithrix</taxon>
    </lineage>
</organism>
<reference evidence="3 4" key="1">
    <citation type="submission" date="2015-08" db="EMBL/GenBank/DDBJ databases">
        <authorList>
            <person name="Babu N.S."/>
            <person name="Beckwith C.J."/>
            <person name="Beseler K.G."/>
            <person name="Brison A."/>
            <person name="Carone J.V."/>
            <person name="Caskin T.P."/>
            <person name="Diamond M."/>
            <person name="Durham M.E."/>
            <person name="Foxe J.M."/>
            <person name="Go M."/>
            <person name="Henderson B.A."/>
            <person name="Jones I.B."/>
            <person name="McGettigan J.A."/>
            <person name="Micheletti S.J."/>
            <person name="Nasrallah M.E."/>
            <person name="Ortiz D."/>
            <person name="Piller C.R."/>
            <person name="Privatt S.R."/>
            <person name="Schneider S.L."/>
            <person name="Sharp S."/>
            <person name="Smith T.C."/>
            <person name="Stanton J.D."/>
            <person name="Ullery H.E."/>
            <person name="Wilson R.J."/>
            <person name="Serrano M.G."/>
            <person name="Buck G."/>
            <person name="Lee V."/>
            <person name="Wang Y."/>
            <person name="Carvalho R."/>
            <person name="Voegtly L."/>
            <person name="Shi R."/>
            <person name="Duckworth R."/>
            <person name="Johnson A."/>
            <person name="Loviza R."/>
            <person name="Walstead R."/>
            <person name="Shah Z."/>
            <person name="Kiflezghi M."/>
            <person name="Wade K."/>
            <person name="Ball S.L."/>
            <person name="Bradley K.W."/>
            <person name="Asai D.J."/>
            <person name="Bowman C.A."/>
            <person name="Russell D.A."/>
            <person name="Pope W.H."/>
            <person name="Jacobs-Sera D."/>
            <person name="Hendrix R.W."/>
            <person name="Hatfull G.F."/>
        </authorList>
    </citation>
    <scope>NUCLEOTIDE SEQUENCE [LARGE SCALE GENOMIC DNA]</scope>
    <source>
        <strain evidence="3 4">DSM 27648</strain>
    </source>
</reference>
<dbReference type="PANTHER" id="PTHR45982">
    <property type="entry name" value="REGULATOR OF CHROMOSOME CONDENSATION"/>
    <property type="match status" value="1"/>
</dbReference>
<evidence type="ECO:0008006" key="5">
    <source>
        <dbReference type="Google" id="ProtNLM"/>
    </source>
</evidence>
<dbReference type="PRINTS" id="PR00633">
    <property type="entry name" value="RCCNDNSATION"/>
</dbReference>
<dbReference type="Gene3D" id="2.130.10.30">
    <property type="entry name" value="Regulator of chromosome condensation 1/beta-lactamase-inhibitor protein II"/>
    <property type="match status" value="2"/>
</dbReference>
<accession>A0A0K1PQQ2</accession>
<dbReference type="EMBL" id="CP012333">
    <property type="protein sequence ID" value="AKU95870.1"/>
    <property type="molecule type" value="Genomic_DNA"/>
</dbReference>
<feature type="region of interest" description="Disordered" evidence="1">
    <location>
        <begin position="445"/>
        <end position="464"/>
    </location>
</feature>
<dbReference type="KEGG" id="llu:AKJ09_02534"/>
<dbReference type="Proteomes" id="UP000064967">
    <property type="component" value="Chromosome"/>
</dbReference>
<dbReference type="Pfam" id="PF13540">
    <property type="entry name" value="RCC1_2"/>
    <property type="match status" value="3"/>
</dbReference>
<dbReference type="PROSITE" id="PS50012">
    <property type="entry name" value="RCC1_3"/>
    <property type="match status" value="1"/>
</dbReference>
<keyword evidence="2" id="KW-0732">Signal</keyword>